<keyword evidence="2" id="KW-0808">Transferase</keyword>
<dbReference type="OrthoDB" id="2156623at2759"/>
<gene>
    <name evidence="12" type="ORF">AURANDRAFT_70495</name>
</gene>
<evidence type="ECO:0000256" key="8">
    <source>
        <dbReference type="PIRSR" id="PIRSR630616-3"/>
    </source>
</evidence>
<evidence type="ECO:0000256" key="7">
    <source>
        <dbReference type="PIRSR" id="PIRSR630616-2"/>
    </source>
</evidence>
<evidence type="ECO:0000313" key="12">
    <source>
        <dbReference type="EMBL" id="EGB12541.1"/>
    </source>
</evidence>
<dbReference type="GO" id="GO:0005524">
    <property type="term" value="F:ATP binding"/>
    <property type="evidence" value="ECO:0007669"/>
    <property type="project" value="UniProtKB-UniRule"/>
</dbReference>
<keyword evidence="1" id="KW-0723">Serine/threonine-protein kinase</keyword>
<evidence type="ECO:0000256" key="10">
    <source>
        <dbReference type="SAM" id="MobiDB-lite"/>
    </source>
</evidence>
<keyword evidence="4" id="KW-0418">Kinase</keyword>
<sequence length="596" mass="64234">MAAMALEGSPLKRARKGLASPSATAVPKPSPIPRVPREMSHQRDSASDFEPLRFLGKGAFGAVVLVRRKRGAHAGATFAMKVMSKRKLAHRNLQETARVEQEVLRTVRHPCLVHLCYSFQSRTRLYLVTAYYEGGALDARLAAAGPLGEAEAAGHGARVALAVGHLHASGVIHRDIKAANVLLDGRRRAFLADFGLAAYCDDAARGRSRSFAGTLVYMAPELFLKSCTAYDGAVDYWSLGILLYEMCAGSTPFEAERPRDLFRNILHEAPRLGALPEAARPTVGALLAKEPARRPKLDRLRCEGFLAAALDAAGDGGDAADRGDAAAPATSFDARDAHAYLSHEGESLCADVRADLFAGFAYRQESAARAPAIPERREPSLGAASTGSSNAFSSGSGVSYQKEEVETDPFGETFTQAWPVTPYKVRVSNHSNEQRWIRVYVDGEQAYGCSINAGETRVLEGKQSQPDQGASAIHELLFARPRLVRRDENVDAPVDPAKLGEFESVRLDVHACTRGEETRGTKRGASGGFDGVNKAICKKAKAGAMTRTGDELAPAAFVGKPMTNYSVGAKISTLRIRYAQRDKLEKLGVVKDEPDE</sequence>
<evidence type="ECO:0000256" key="4">
    <source>
        <dbReference type="ARBA" id="ARBA00022777"/>
    </source>
</evidence>
<evidence type="ECO:0000259" key="11">
    <source>
        <dbReference type="PROSITE" id="PS50011"/>
    </source>
</evidence>
<dbReference type="InterPro" id="IPR000719">
    <property type="entry name" value="Prot_kinase_dom"/>
</dbReference>
<dbReference type="InParanoid" id="F0XXA7"/>
<dbReference type="PROSITE" id="PS00108">
    <property type="entry name" value="PROTEIN_KINASE_ST"/>
    <property type="match status" value="1"/>
</dbReference>
<dbReference type="SMART" id="SM00220">
    <property type="entry name" value="S_TKc"/>
    <property type="match status" value="1"/>
</dbReference>
<feature type="binding site" evidence="7">
    <location>
        <position position="193"/>
    </location>
    <ligand>
        <name>ATP</name>
        <dbReference type="ChEBI" id="CHEBI:30616"/>
    </ligand>
</feature>
<protein>
    <recommendedName>
        <fullName evidence="11">Protein kinase domain-containing protein</fullName>
    </recommendedName>
</protein>
<dbReference type="Gene3D" id="3.30.200.20">
    <property type="entry name" value="Phosphorylase Kinase, domain 1"/>
    <property type="match status" value="1"/>
</dbReference>
<reference evidence="12 13" key="1">
    <citation type="journal article" date="2011" name="Proc. Natl. Acad. Sci. U.S.A.">
        <title>Niche of harmful alga Aureococcus anophagefferens revealed through ecogenomics.</title>
        <authorList>
            <person name="Gobler C.J."/>
            <person name="Berry D.L."/>
            <person name="Dyhrman S.T."/>
            <person name="Wilhelm S.W."/>
            <person name="Salamov A."/>
            <person name="Lobanov A.V."/>
            <person name="Zhang Y."/>
            <person name="Collier J.L."/>
            <person name="Wurch L.L."/>
            <person name="Kustka A.B."/>
            <person name="Dill B.D."/>
            <person name="Shah M."/>
            <person name="VerBerkmoes N.C."/>
            <person name="Kuo A."/>
            <person name="Terry A."/>
            <person name="Pangilinan J."/>
            <person name="Lindquist E.A."/>
            <person name="Lucas S."/>
            <person name="Paulsen I.T."/>
            <person name="Hattenrath-Lehmann T.K."/>
            <person name="Talmage S.C."/>
            <person name="Walker E.A."/>
            <person name="Koch F."/>
            <person name="Burson A.M."/>
            <person name="Marcoval M.A."/>
            <person name="Tang Y.Z."/>
            <person name="Lecleir G.R."/>
            <person name="Coyne K.J."/>
            <person name="Berg G.M."/>
            <person name="Bertrand E.M."/>
            <person name="Saito M.A."/>
            <person name="Gladyshev V.N."/>
            <person name="Grigoriev I.V."/>
        </authorList>
    </citation>
    <scope>NUCLEOTIDE SEQUENCE [LARGE SCALE GENOMIC DNA]</scope>
    <source>
        <strain evidence="13">CCMP 1984</strain>
    </source>
</reference>
<feature type="cross-link" description="Glycyl lysine isopeptide (Lys-Gly) (interchain with G-Cter in SUMO2)" evidence="8">
    <location>
        <position position="177"/>
    </location>
</feature>
<dbReference type="CDD" id="cd05123">
    <property type="entry name" value="STKc_AGC"/>
    <property type="match status" value="1"/>
</dbReference>
<evidence type="ECO:0000256" key="3">
    <source>
        <dbReference type="ARBA" id="ARBA00022741"/>
    </source>
</evidence>
<dbReference type="PROSITE" id="PS00107">
    <property type="entry name" value="PROTEIN_KINASE_ATP"/>
    <property type="match status" value="1"/>
</dbReference>
<feature type="domain" description="Protein kinase" evidence="11">
    <location>
        <begin position="49"/>
        <end position="306"/>
    </location>
</feature>
<dbReference type="InterPro" id="IPR017441">
    <property type="entry name" value="Protein_kinase_ATP_BS"/>
</dbReference>
<dbReference type="eggNOG" id="KOG0603">
    <property type="taxonomic scope" value="Eukaryota"/>
</dbReference>
<dbReference type="InterPro" id="IPR045270">
    <property type="entry name" value="STKc_AGC"/>
</dbReference>
<evidence type="ECO:0000313" key="13">
    <source>
        <dbReference type="Proteomes" id="UP000002729"/>
    </source>
</evidence>
<dbReference type="RefSeq" id="XP_009032213.1">
    <property type="nucleotide sequence ID" value="XM_009033965.1"/>
</dbReference>
<name>F0XXA7_AURAN</name>
<dbReference type="GO" id="GO:0004674">
    <property type="term" value="F:protein serine/threonine kinase activity"/>
    <property type="evidence" value="ECO:0007669"/>
    <property type="project" value="UniProtKB-KW"/>
</dbReference>
<dbReference type="GeneID" id="20227790"/>
<proteinExistence type="predicted"/>
<dbReference type="AlphaFoldDB" id="F0XXA7"/>
<dbReference type="PROSITE" id="PS50011">
    <property type="entry name" value="PROTEIN_KINASE_DOM"/>
    <property type="match status" value="1"/>
</dbReference>
<dbReference type="Gene3D" id="1.10.510.10">
    <property type="entry name" value="Transferase(Phosphotransferase) domain 1"/>
    <property type="match status" value="1"/>
</dbReference>
<keyword evidence="5 7" id="KW-0067">ATP-binding</keyword>
<evidence type="ECO:0000256" key="1">
    <source>
        <dbReference type="ARBA" id="ARBA00022527"/>
    </source>
</evidence>
<dbReference type="InterPro" id="IPR011009">
    <property type="entry name" value="Kinase-like_dom_sf"/>
</dbReference>
<dbReference type="OMA" id="HERAIIH"/>
<keyword evidence="13" id="KW-1185">Reference proteome</keyword>
<evidence type="ECO:0000256" key="5">
    <source>
        <dbReference type="ARBA" id="ARBA00022840"/>
    </source>
</evidence>
<feature type="region of interest" description="Disordered" evidence="10">
    <location>
        <begin position="368"/>
        <end position="403"/>
    </location>
</feature>
<dbReference type="EMBL" id="GL833120">
    <property type="protein sequence ID" value="EGB12541.1"/>
    <property type="molecule type" value="Genomic_DNA"/>
</dbReference>
<accession>F0XXA7</accession>
<dbReference type="SUPFAM" id="SSF56112">
    <property type="entry name" value="Protein kinase-like (PK-like)"/>
    <property type="match status" value="1"/>
</dbReference>
<dbReference type="InterPro" id="IPR008271">
    <property type="entry name" value="Ser/Thr_kinase_AS"/>
</dbReference>
<keyword evidence="3 7" id="KW-0547">Nucleotide-binding</keyword>
<feature type="active site" description="Proton acceptor" evidence="6">
    <location>
        <position position="175"/>
    </location>
</feature>
<dbReference type="InterPro" id="IPR030616">
    <property type="entry name" value="Aur-like"/>
</dbReference>
<evidence type="ECO:0000256" key="9">
    <source>
        <dbReference type="PROSITE-ProRule" id="PRU10141"/>
    </source>
</evidence>
<dbReference type="PANTHER" id="PTHR24350">
    <property type="entry name" value="SERINE/THREONINE-PROTEIN KINASE IAL-RELATED"/>
    <property type="match status" value="1"/>
</dbReference>
<dbReference type="KEGG" id="aaf:AURANDRAFT_70495"/>
<evidence type="ECO:0000256" key="2">
    <source>
        <dbReference type="ARBA" id="ARBA00022679"/>
    </source>
</evidence>
<evidence type="ECO:0000256" key="6">
    <source>
        <dbReference type="PIRSR" id="PIRSR630616-1"/>
    </source>
</evidence>
<feature type="compositionally biased region" description="Low complexity" evidence="10">
    <location>
        <begin position="380"/>
        <end position="399"/>
    </location>
</feature>
<organism evidence="13">
    <name type="scientific">Aureococcus anophagefferens</name>
    <name type="common">Harmful bloom alga</name>
    <dbReference type="NCBI Taxonomy" id="44056"/>
    <lineage>
        <taxon>Eukaryota</taxon>
        <taxon>Sar</taxon>
        <taxon>Stramenopiles</taxon>
        <taxon>Ochrophyta</taxon>
        <taxon>Pelagophyceae</taxon>
        <taxon>Pelagomonadales</taxon>
        <taxon>Pelagomonadaceae</taxon>
        <taxon>Aureococcus</taxon>
    </lineage>
</organism>
<feature type="binding site" evidence="7 9">
    <location>
        <position position="81"/>
    </location>
    <ligand>
        <name>ATP</name>
        <dbReference type="ChEBI" id="CHEBI:30616"/>
    </ligand>
</feature>
<dbReference type="Proteomes" id="UP000002729">
    <property type="component" value="Unassembled WGS sequence"/>
</dbReference>
<dbReference type="Pfam" id="PF00069">
    <property type="entry name" value="Pkinase"/>
    <property type="match status" value="1"/>
</dbReference>
<feature type="region of interest" description="Disordered" evidence="10">
    <location>
        <begin position="1"/>
        <end position="43"/>
    </location>
</feature>